<dbReference type="InterPro" id="IPR058512">
    <property type="entry name" value="DUF8199"/>
</dbReference>
<keyword evidence="3" id="KW-1185">Reference proteome</keyword>
<proteinExistence type="predicted"/>
<evidence type="ECO:0000313" key="2">
    <source>
        <dbReference type="EMBL" id="MCO6024958.1"/>
    </source>
</evidence>
<dbReference type="Proteomes" id="UP001204015">
    <property type="component" value="Unassembled WGS sequence"/>
</dbReference>
<keyword evidence="1" id="KW-0732">Signal</keyword>
<comment type="caution">
    <text evidence="2">The sequence shown here is derived from an EMBL/GenBank/DDBJ whole genome shotgun (WGS) entry which is preliminary data.</text>
</comment>
<evidence type="ECO:0000256" key="1">
    <source>
        <dbReference type="SAM" id="SignalP"/>
    </source>
</evidence>
<feature type="signal peptide" evidence="1">
    <location>
        <begin position="1"/>
        <end position="20"/>
    </location>
</feature>
<organism evidence="2 3">
    <name type="scientific">Segatella cerevisiae</name>
    <dbReference type="NCBI Taxonomy" id="2053716"/>
    <lineage>
        <taxon>Bacteria</taxon>
        <taxon>Pseudomonadati</taxon>
        <taxon>Bacteroidota</taxon>
        <taxon>Bacteroidia</taxon>
        <taxon>Bacteroidales</taxon>
        <taxon>Prevotellaceae</taxon>
        <taxon>Segatella</taxon>
    </lineage>
</organism>
<feature type="chain" id="PRO_5046349289" evidence="1">
    <location>
        <begin position="21"/>
        <end position="141"/>
    </location>
</feature>
<sequence>MKRFFTFLLIALMMVGTVGVNQTLHYCDGELIGFVMNGFQYQNQKGDSMAKAMCMDMDSHCSHCHFVHYVYHVSSFVQGAQTAVQPLVVLKVWLHGFSGVLPDPLCMILGGREKVFGLYQSPFHSLKIPLGRGLRAPPATV</sequence>
<protein>
    <submittedName>
        <fullName evidence="2">Uncharacterized protein</fullName>
    </submittedName>
</protein>
<evidence type="ECO:0000313" key="3">
    <source>
        <dbReference type="Proteomes" id="UP001204015"/>
    </source>
</evidence>
<dbReference type="RefSeq" id="WP_252760320.1">
    <property type="nucleotide sequence ID" value="NZ_JAMXLY010000009.1"/>
</dbReference>
<gene>
    <name evidence="2" type="ORF">NG821_03705</name>
</gene>
<name>A0ABT1BX42_9BACT</name>
<dbReference type="Pfam" id="PF26622">
    <property type="entry name" value="DUF8199"/>
    <property type="match status" value="1"/>
</dbReference>
<accession>A0ABT1BX42</accession>
<dbReference type="EMBL" id="JAMXLY010000009">
    <property type="protein sequence ID" value="MCO6024958.1"/>
    <property type="molecule type" value="Genomic_DNA"/>
</dbReference>
<reference evidence="2 3" key="1">
    <citation type="submission" date="2022-06" db="EMBL/GenBank/DDBJ databases">
        <title>A taxonomic note on the genus Prevotella: Description of four novel genera and emended description of the genera Hallella and Xylanibacter.</title>
        <authorList>
            <person name="Hitch T.C.A."/>
        </authorList>
    </citation>
    <scope>NUCLEOTIDE SEQUENCE [LARGE SCALE GENOMIC DNA]</scope>
    <source>
        <strain evidence="2 3">DSM 100619</strain>
    </source>
</reference>